<protein>
    <submittedName>
        <fullName evidence="2">Uncharacterized protein</fullName>
    </submittedName>
</protein>
<dbReference type="GeneID" id="79805654"/>
<dbReference type="Proteomes" id="UP000285839">
    <property type="component" value="Unassembled WGS sequence"/>
</dbReference>
<dbReference type="EMBL" id="QRZI01000007">
    <property type="protein sequence ID" value="RGV63155.1"/>
    <property type="molecule type" value="Genomic_DNA"/>
</dbReference>
<dbReference type="EMBL" id="QROE01000007">
    <property type="protein sequence ID" value="RHK93346.1"/>
    <property type="molecule type" value="Genomic_DNA"/>
</dbReference>
<dbReference type="EMBL" id="QRHZ01000009">
    <property type="protein sequence ID" value="RHG15174.1"/>
    <property type="molecule type" value="Genomic_DNA"/>
</dbReference>
<evidence type="ECO:0000313" key="1">
    <source>
        <dbReference type="EMBL" id="RGR49112.1"/>
    </source>
</evidence>
<evidence type="ECO:0000313" key="12">
    <source>
        <dbReference type="Proteomes" id="UP000285839"/>
    </source>
</evidence>
<evidence type="ECO:0000313" key="6">
    <source>
        <dbReference type="EMBL" id="RHK93346.1"/>
    </source>
</evidence>
<evidence type="ECO:0000313" key="2">
    <source>
        <dbReference type="EMBL" id="RGV63155.1"/>
    </source>
</evidence>
<name>A0A395X7G1_9FIRM</name>
<evidence type="ECO:0000313" key="10">
    <source>
        <dbReference type="Proteomes" id="UP000284267"/>
    </source>
</evidence>
<reference evidence="7 8" key="1">
    <citation type="submission" date="2018-08" db="EMBL/GenBank/DDBJ databases">
        <title>A genome reference for cultivated species of the human gut microbiota.</title>
        <authorList>
            <person name="Zou Y."/>
            <person name="Xue W."/>
            <person name="Luo G."/>
        </authorList>
    </citation>
    <scope>NUCLEOTIDE SEQUENCE [LARGE SCALE GENOMIC DNA]</scope>
    <source>
        <strain evidence="2 7">AF14-23</strain>
        <strain evidence="1 12">AF25-21</strain>
        <strain evidence="6 10">AF39-4</strain>
        <strain evidence="5 9">AM22-9LB</strain>
        <strain evidence="4 8">AM27-32LB</strain>
        <strain evidence="3 11">AM29-25AC</strain>
    </source>
</reference>
<evidence type="ECO:0000313" key="5">
    <source>
        <dbReference type="EMBL" id="RHG15174.1"/>
    </source>
</evidence>
<dbReference type="EMBL" id="QSKO01000045">
    <property type="protein sequence ID" value="RHE69098.1"/>
    <property type="molecule type" value="Genomic_DNA"/>
</dbReference>
<gene>
    <name evidence="6" type="ORF">DW040_14685</name>
    <name evidence="5" type="ORF">DW272_14705</name>
    <name evidence="4" type="ORF">DW723_17190</name>
    <name evidence="3" type="ORF">DW767_12745</name>
    <name evidence="2" type="ORF">DWW07_10700</name>
    <name evidence="1" type="ORF">DWY46_09040</name>
</gene>
<dbReference type="Proteomes" id="UP000284644">
    <property type="component" value="Unassembled WGS sequence"/>
</dbReference>
<evidence type="ECO:0000313" key="8">
    <source>
        <dbReference type="Proteomes" id="UP000283928"/>
    </source>
</evidence>
<dbReference type="RefSeq" id="WP_005426088.1">
    <property type="nucleotide sequence ID" value="NZ_CABJDZ010000007.1"/>
</dbReference>
<dbReference type="EMBL" id="QSJW01000008">
    <property type="protein sequence ID" value="RHE10785.1"/>
    <property type="molecule type" value="Genomic_DNA"/>
</dbReference>
<evidence type="ECO:0000313" key="9">
    <source>
        <dbReference type="Proteomes" id="UP000284220"/>
    </source>
</evidence>
<organism evidence="2 7">
    <name type="scientific">Blautia obeum</name>
    <dbReference type="NCBI Taxonomy" id="40520"/>
    <lineage>
        <taxon>Bacteria</taxon>
        <taxon>Bacillati</taxon>
        <taxon>Bacillota</taxon>
        <taxon>Clostridia</taxon>
        <taxon>Lachnospirales</taxon>
        <taxon>Lachnospiraceae</taxon>
        <taxon>Blautia</taxon>
    </lineage>
</organism>
<dbReference type="Proteomes" id="UP000283928">
    <property type="component" value="Unassembled WGS sequence"/>
</dbReference>
<comment type="caution">
    <text evidence="2">The sequence shown here is derived from an EMBL/GenBank/DDBJ whole genome shotgun (WGS) entry which is preliminary data.</text>
</comment>
<evidence type="ECO:0000313" key="11">
    <source>
        <dbReference type="Proteomes" id="UP000284644"/>
    </source>
</evidence>
<evidence type="ECO:0000313" key="7">
    <source>
        <dbReference type="Proteomes" id="UP000265828"/>
    </source>
</evidence>
<evidence type="ECO:0000313" key="3">
    <source>
        <dbReference type="EMBL" id="RHE10785.1"/>
    </source>
</evidence>
<dbReference type="AlphaFoldDB" id="A0A395X7G1"/>
<sequence>MDIKEAFYKQKNELHACQREVRKLQKRFSRKLSFFVEELRSACISSDLIYWDDTVVFIHTARACFRFYGNDRIALYSTHMKKDLAGILVVN</sequence>
<dbReference type="Proteomes" id="UP000284267">
    <property type="component" value="Unassembled WGS sequence"/>
</dbReference>
<dbReference type="Proteomes" id="UP000265828">
    <property type="component" value="Unassembled WGS sequence"/>
</dbReference>
<dbReference type="Proteomes" id="UP000284220">
    <property type="component" value="Unassembled WGS sequence"/>
</dbReference>
<evidence type="ECO:0000313" key="4">
    <source>
        <dbReference type="EMBL" id="RHE69098.1"/>
    </source>
</evidence>
<dbReference type="EMBL" id="QRUH01000006">
    <property type="protein sequence ID" value="RGR49112.1"/>
    <property type="molecule type" value="Genomic_DNA"/>
</dbReference>
<proteinExistence type="predicted"/>
<accession>A0A395X7G1</accession>